<name>A0AAD7U9X0_9STRA</name>
<dbReference type="InterPro" id="IPR015943">
    <property type="entry name" value="WD40/YVTN_repeat-like_dom_sf"/>
</dbReference>
<feature type="compositionally biased region" description="Pro residues" evidence="1">
    <location>
        <begin position="562"/>
        <end position="571"/>
    </location>
</feature>
<feature type="region of interest" description="Disordered" evidence="1">
    <location>
        <begin position="462"/>
        <end position="616"/>
    </location>
</feature>
<reference evidence="2" key="1">
    <citation type="submission" date="2023-01" db="EMBL/GenBank/DDBJ databases">
        <title>Metagenome sequencing of chrysophaentin producing Chrysophaeum taylorii.</title>
        <authorList>
            <person name="Davison J."/>
            <person name="Bewley C."/>
        </authorList>
    </citation>
    <scope>NUCLEOTIDE SEQUENCE</scope>
    <source>
        <strain evidence="2">NIES-1699</strain>
    </source>
</reference>
<feature type="region of interest" description="Disordered" evidence="1">
    <location>
        <begin position="266"/>
        <end position="287"/>
    </location>
</feature>
<feature type="compositionally biased region" description="Pro residues" evidence="1">
    <location>
        <begin position="483"/>
        <end position="500"/>
    </location>
</feature>
<comment type="caution">
    <text evidence="2">The sequence shown here is derived from an EMBL/GenBank/DDBJ whole genome shotgun (WGS) entry which is preliminary data.</text>
</comment>
<sequence>MKTSTTIKARLDTALMQLPSDVPAASRGICGSSALCVVASIVTIAASRMSFGGSVIFGEVECEGARSVALSPDGKYICLARVGANGAAVVQTNSTFVCEIDGTQGFGVESVSWATDGFRVAACGSAPSSPNALQPTGGFLTVCDAQSGGRIFATHREARVLCVAFSTSDAGQRLAASRVDGIVEVLDAYTGDPLQKARLRGYKDRWSHRSPFAGLSPDIPLPPRTGAPPTPCPHVAWSATGDRLGVAHATISSIIDLNLVPGPPFFNHSPTPLPPPPPQTSSLEDDAPDDTQAILCEAHLSCGSLVTSVALSPRKDDPQLFAFCGGARVVLASAETGRVIAERRLDEFGGGGSSNWKTALSIAFCPPRPPPPDAPPDAAKTPETVAKTAAARLRLVVGGELALGSAASGAVAVFDAVNGVLLSVHQARSAVLCVSVAADGRSMALGERRATDLQQQQHAAQMAAQHQQHQAAAAAAAAAAGHPPIPPQQQPPLPTPPQMQPPLSLQQQTQPPPPDFHLQQQQQHAAQQAAAAQRQPRPLAASPQQPPQQQTQLQQPSVQQPAPAPQQPFAPPAGQQQQPPPPPQSTTQQPMPVSSAPQAAAPSTPALFTFGAGPNAGRIEPPPVPPAPEDRAWILLDTAMDQHRSKLKAAIVEGEIDPQAAQRIVSKFDSIIASHHELIKHLLTAERTLADWRQADFCQEPKTSSAEE</sequence>
<feature type="compositionally biased region" description="Low complexity" evidence="1">
    <location>
        <begin position="585"/>
        <end position="606"/>
    </location>
</feature>
<dbReference type="Proteomes" id="UP001230188">
    <property type="component" value="Unassembled WGS sequence"/>
</dbReference>
<accession>A0AAD7U9X0</accession>
<evidence type="ECO:0000256" key="1">
    <source>
        <dbReference type="SAM" id="MobiDB-lite"/>
    </source>
</evidence>
<dbReference type="SUPFAM" id="SSF50998">
    <property type="entry name" value="Quinoprotein alcohol dehydrogenase-like"/>
    <property type="match status" value="1"/>
</dbReference>
<organism evidence="2 3">
    <name type="scientific">Chrysophaeum taylorii</name>
    <dbReference type="NCBI Taxonomy" id="2483200"/>
    <lineage>
        <taxon>Eukaryota</taxon>
        <taxon>Sar</taxon>
        <taxon>Stramenopiles</taxon>
        <taxon>Ochrophyta</taxon>
        <taxon>Pelagophyceae</taxon>
        <taxon>Pelagomonadales</taxon>
        <taxon>Pelagomonadaceae</taxon>
        <taxon>Chrysophaeum</taxon>
    </lineage>
</organism>
<feature type="compositionally biased region" description="Low complexity" evidence="1">
    <location>
        <begin position="516"/>
        <end position="561"/>
    </location>
</feature>
<keyword evidence="3" id="KW-1185">Reference proteome</keyword>
<dbReference type="EMBL" id="JAQMWT010000538">
    <property type="protein sequence ID" value="KAJ8599839.1"/>
    <property type="molecule type" value="Genomic_DNA"/>
</dbReference>
<dbReference type="InterPro" id="IPR011047">
    <property type="entry name" value="Quinoprotein_ADH-like_sf"/>
</dbReference>
<proteinExistence type="predicted"/>
<protein>
    <submittedName>
        <fullName evidence="2">Uncharacterized protein</fullName>
    </submittedName>
</protein>
<dbReference type="AlphaFoldDB" id="A0AAD7U9X0"/>
<gene>
    <name evidence="2" type="ORF">CTAYLR_005612</name>
</gene>
<feature type="compositionally biased region" description="Low complexity" evidence="1">
    <location>
        <begin position="462"/>
        <end position="482"/>
    </location>
</feature>
<evidence type="ECO:0000313" key="2">
    <source>
        <dbReference type="EMBL" id="KAJ8599839.1"/>
    </source>
</evidence>
<dbReference type="Gene3D" id="2.130.10.10">
    <property type="entry name" value="YVTN repeat-like/Quinoprotein amine dehydrogenase"/>
    <property type="match status" value="1"/>
</dbReference>
<evidence type="ECO:0000313" key="3">
    <source>
        <dbReference type="Proteomes" id="UP001230188"/>
    </source>
</evidence>